<dbReference type="EMBL" id="QUTD01006284">
    <property type="protein sequence ID" value="RHY56322.1"/>
    <property type="molecule type" value="Genomic_DNA"/>
</dbReference>
<feature type="region of interest" description="Disordered" evidence="1">
    <location>
        <begin position="1"/>
        <end position="20"/>
    </location>
</feature>
<dbReference type="Proteomes" id="UP000266643">
    <property type="component" value="Unassembled WGS sequence"/>
</dbReference>
<sequence>MDGDRDSHDVEDARSIEPLDSVVLSREEEAERARLMLEQRFLLHKRMRKDAKAKHDAIKAKASRRKDSHVDHKNMPHKWKDAAVLEQELKHKEHTKVLMGPEPIRQFPGKVYTTSPIRDRDADRLDAIDDYAASAAKNDR</sequence>
<reference evidence="4 5" key="1">
    <citation type="submission" date="2018-08" db="EMBL/GenBank/DDBJ databases">
        <title>Aphanomyces genome sequencing and annotation.</title>
        <authorList>
            <person name="Minardi D."/>
            <person name="Oidtmann B."/>
            <person name="Van Der Giezen M."/>
            <person name="Studholme D.J."/>
        </authorList>
    </citation>
    <scope>NUCLEOTIDE SEQUENCE [LARGE SCALE GENOMIC DNA]</scope>
    <source>
        <strain evidence="2 5">D2</strain>
        <strain evidence="3 4">SA</strain>
    </source>
</reference>
<dbReference type="VEuPathDB" id="FungiDB:H257_06589"/>
<feature type="compositionally biased region" description="Basic and acidic residues" evidence="1">
    <location>
        <begin position="68"/>
        <end position="79"/>
    </location>
</feature>
<evidence type="ECO:0000313" key="2">
    <source>
        <dbReference type="EMBL" id="RHY56322.1"/>
    </source>
</evidence>
<accession>A0A397D0Y6</accession>
<gene>
    <name evidence="2" type="ORF">DYB30_000853</name>
    <name evidence="3" type="ORF">DYB38_001611</name>
</gene>
<protein>
    <submittedName>
        <fullName evidence="3">Uncharacterized protein</fullName>
    </submittedName>
</protein>
<feature type="compositionally biased region" description="Basic and acidic residues" evidence="1">
    <location>
        <begin position="1"/>
        <end position="17"/>
    </location>
</feature>
<comment type="caution">
    <text evidence="3">The sequence shown here is derived from an EMBL/GenBank/DDBJ whole genome shotgun (WGS) entry which is preliminary data.</text>
</comment>
<dbReference type="EMBL" id="QUTC01005631">
    <property type="protein sequence ID" value="RHY56818.1"/>
    <property type="molecule type" value="Genomic_DNA"/>
</dbReference>
<evidence type="ECO:0000256" key="1">
    <source>
        <dbReference type="SAM" id="MobiDB-lite"/>
    </source>
</evidence>
<name>A0A397D0Y6_APHAT</name>
<proteinExistence type="predicted"/>
<evidence type="ECO:0000313" key="5">
    <source>
        <dbReference type="Proteomes" id="UP000266643"/>
    </source>
</evidence>
<organism evidence="3 4">
    <name type="scientific">Aphanomyces astaci</name>
    <name type="common">Crayfish plague agent</name>
    <dbReference type="NCBI Taxonomy" id="112090"/>
    <lineage>
        <taxon>Eukaryota</taxon>
        <taxon>Sar</taxon>
        <taxon>Stramenopiles</taxon>
        <taxon>Oomycota</taxon>
        <taxon>Saprolegniomycetes</taxon>
        <taxon>Saprolegniales</taxon>
        <taxon>Verrucalvaceae</taxon>
        <taxon>Aphanomyces</taxon>
    </lineage>
</organism>
<dbReference type="AlphaFoldDB" id="A0A397D0Y6"/>
<feature type="region of interest" description="Disordered" evidence="1">
    <location>
        <begin position="94"/>
        <end position="118"/>
    </location>
</feature>
<dbReference type="Proteomes" id="UP000265716">
    <property type="component" value="Unassembled WGS sequence"/>
</dbReference>
<evidence type="ECO:0000313" key="3">
    <source>
        <dbReference type="EMBL" id="RHY56818.1"/>
    </source>
</evidence>
<evidence type="ECO:0000313" key="4">
    <source>
        <dbReference type="Proteomes" id="UP000265716"/>
    </source>
</evidence>
<feature type="region of interest" description="Disordered" evidence="1">
    <location>
        <begin position="48"/>
        <end position="79"/>
    </location>
</feature>